<keyword evidence="3" id="KW-1185">Reference proteome</keyword>
<name>A0A0L0UJ01_9BASI</name>
<dbReference type="InterPro" id="IPR046496">
    <property type="entry name" value="DUF6589"/>
</dbReference>
<gene>
    <name evidence="2" type="ORF">PSTG_19665</name>
</gene>
<comment type="caution">
    <text evidence="2">The sequence shown here is derived from an EMBL/GenBank/DDBJ whole genome shotgun (WGS) entry which is preliminary data.</text>
</comment>
<evidence type="ECO:0000259" key="1">
    <source>
        <dbReference type="Pfam" id="PF20231"/>
    </source>
</evidence>
<dbReference type="Proteomes" id="UP000054564">
    <property type="component" value="Unassembled WGS sequence"/>
</dbReference>
<reference evidence="3" key="1">
    <citation type="submission" date="2014-03" db="EMBL/GenBank/DDBJ databases">
        <title>The Genome Sequence of Puccinia striiformis f. sp. tritici PST-78.</title>
        <authorList>
            <consortium name="The Broad Institute Genome Sequencing Platform"/>
            <person name="Cuomo C."/>
            <person name="Hulbert S."/>
            <person name="Chen X."/>
            <person name="Walker B."/>
            <person name="Young S.K."/>
            <person name="Zeng Q."/>
            <person name="Gargeya S."/>
            <person name="Fitzgerald M."/>
            <person name="Haas B."/>
            <person name="Abouelleil A."/>
            <person name="Alvarado L."/>
            <person name="Arachchi H.M."/>
            <person name="Berlin A.M."/>
            <person name="Chapman S.B."/>
            <person name="Goldberg J."/>
            <person name="Griggs A."/>
            <person name="Gujja S."/>
            <person name="Hansen M."/>
            <person name="Howarth C."/>
            <person name="Imamovic A."/>
            <person name="Larimer J."/>
            <person name="McCowan C."/>
            <person name="Montmayeur A."/>
            <person name="Murphy C."/>
            <person name="Neiman D."/>
            <person name="Pearson M."/>
            <person name="Priest M."/>
            <person name="Roberts A."/>
            <person name="Saif S."/>
            <person name="Shea T."/>
            <person name="Sisk P."/>
            <person name="Sykes S."/>
            <person name="Wortman J."/>
            <person name="Nusbaum C."/>
            <person name="Birren B."/>
        </authorList>
    </citation>
    <scope>NUCLEOTIDE SEQUENCE [LARGE SCALE GENOMIC DNA]</scope>
    <source>
        <strain evidence="3">race PST-78</strain>
    </source>
</reference>
<protein>
    <recommendedName>
        <fullName evidence="1">DUF6589 domain-containing protein</fullName>
    </recommendedName>
</protein>
<feature type="domain" description="DUF6589" evidence="1">
    <location>
        <begin position="39"/>
        <end position="113"/>
    </location>
</feature>
<sequence>MDKSDNLAEGIGQVMEALQRQSGLDENEPSNHCDHNLINVHFNLGAAHTLWNIAQTILTTHFGDLNKMDDLGVWRYSDAIGIPPEKVIQKKDFTKMIQLMQLVQDATLIHCLR</sequence>
<accession>A0A0L0UJ01</accession>
<evidence type="ECO:0000313" key="2">
    <source>
        <dbReference type="EMBL" id="KNE86966.1"/>
    </source>
</evidence>
<organism evidence="2 3">
    <name type="scientific">Puccinia striiformis f. sp. tritici PST-78</name>
    <dbReference type="NCBI Taxonomy" id="1165861"/>
    <lineage>
        <taxon>Eukaryota</taxon>
        <taxon>Fungi</taxon>
        <taxon>Dikarya</taxon>
        <taxon>Basidiomycota</taxon>
        <taxon>Pucciniomycotina</taxon>
        <taxon>Pucciniomycetes</taxon>
        <taxon>Pucciniales</taxon>
        <taxon>Pucciniaceae</taxon>
        <taxon>Puccinia</taxon>
    </lineage>
</organism>
<evidence type="ECO:0000313" key="3">
    <source>
        <dbReference type="Proteomes" id="UP000054564"/>
    </source>
</evidence>
<dbReference type="STRING" id="1165861.A0A0L0UJ01"/>
<dbReference type="EMBL" id="AJIL01007361">
    <property type="protein sequence ID" value="KNE86966.1"/>
    <property type="molecule type" value="Genomic_DNA"/>
</dbReference>
<proteinExistence type="predicted"/>
<dbReference type="AlphaFoldDB" id="A0A0L0UJ01"/>
<dbReference type="Pfam" id="PF20231">
    <property type="entry name" value="DUF6589"/>
    <property type="match status" value="1"/>
</dbReference>